<keyword evidence="4" id="KW-0347">Helicase</keyword>
<dbReference type="CDD" id="cd18808">
    <property type="entry name" value="SF1_C_Upf1"/>
    <property type="match status" value="1"/>
</dbReference>
<proteinExistence type="inferred from homology"/>
<accession>A0ABT3KSJ2</accession>
<keyword evidence="5" id="KW-0067">ATP-binding</keyword>
<evidence type="ECO:0000256" key="2">
    <source>
        <dbReference type="ARBA" id="ARBA00022741"/>
    </source>
</evidence>
<dbReference type="Gene3D" id="3.40.960.10">
    <property type="entry name" value="VSR Endonuclease"/>
    <property type="match status" value="1"/>
</dbReference>
<evidence type="ECO:0000256" key="1">
    <source>
        <dbReference type="ARBA" id="ARBA00007913"/>
    </source>
</evidence>
<keyword evidence="10" id="KW-1185">Reference proteome</keyword>
<evidence type="ECO:0000256" key="3">
    <source>
        <dbReference type="ARBA" id="ARBA00022801"/>
    </source>
</evidence>
<evidence type="ECO:0000313" key="10">
    <source>
        <dbReference type="Proteomes" id="UP001208935"/>
    </source>
</evidence>
<evidence type="ECO:0000256" key="4">
    <source>
        <dbReference type="ARBA" id="ARBA00022806"/>
    </source>
</evidence>
<dbReference type="InterPro" id="IPR050534">
    <property type="entry name" value="Coronavir_polyprotein_1ab"/>
</dbReference>
<dbReference type="Pfam" id="PF13086">
    <property type="entry name" value="AAA_11"/>
    <property type="match status" value="2"/>
</dbReference>
<dbReference type="InterPro" id="IPR047187">
    <property type="entry name" value="SF1_C_Upf1"/>
</dbReference>
<feature type="domain" description="DNA2/NAM7 helicase helicase" evidence="6">
    <location>
        <begin position="1071"/>
        <end position="1110"/>
    </location>
</feature>
<evidence type="ECO:0000259" key="8">
    <source>
        <dbReference type="Pfam" id="PF18741"/>
    </source>
</evidence>
<dbReference type="InterPro" id="IPR011335">
    <property type="entry name" value="Restrct_endonuc-II-like"/>
</dbReference>
<evidence type="ECO:0000259" key="7">
    <source>
        <dbReference type="Pfam" id="PF13087"/>
    </source>
</evidence>
<dbReference type="SUPFAM" id="SSF52980">
    <property type="entry name" value="Restriction endonuclease-like"/>
    <property type="match status" value="1"/>
</dbReference>
<dbReference type="RefSeq" id="WP_265281540.1">
    <property type="nucleotide sequence ID" value="NZ_QZCW01000001.1"/>
</dbReference>
<comment type="similarity">
    <text evidence="1">Belongs to the DNA2/NAM7 helicase family.</text>
</comment>
<dbReference type="PANTHER" id="PTHR43788">
    <property type="entry name" value="DNA2/NAM7 HELICASE FAMILY MEMBER"/>
    <property type="match status" value="1"/>
</dbReference>
<dbReference type="SUPFAM" id="SSF52540">
    <property type="entry name" value="P-loop containing nucleoside triphosphate hydrolases"/>
    <property type="match status" value="1"/>
</dbReference>
<evidence type="ECO:0000256" key="5">
    <source>
        <dbReference type="ARBA" id="ARBA00022840"/>
    </source>
</evidence>
<keyword evidence="2" id="KW-0547">Nucleotide-binding</keyword>
<reference evidence="10" key="1">
    <citation type="submission" date="2023-07" db="EMBL/GenBank/DDBJ databases">
        <title>Verminephrobacter genomes.</title>
        <authorList>
            <person name="Lund M.B."/>
        </authorList>
    </citation>
    <scope>NUCLEOTIDE SEQUENCE [LARGE SCALE GENOMIC DNA]</scope>
    <source>
        <strain evidence="10">AtM5-05</strain>
    </source>
</reference>
<dbReference type="InterPro" id="IPR027417">
    <property type="entry name" value="P-loop_NTPase"/>
</dbReference>
<evidence type="ECO:0000313" key="9">
    <source>
        <dbReference type="EMBL" id="MCW5320899.1"/>
    </source>
</evidence>
<comment type="caution">
    <text evidence="9">The sequence shown here is derived from an EMBL/GenBank/DDBJ whole genome shotgun (WGS) entry which is preliminary data.</text>
</comment>
<feature type="domain" description="Restriction endonuclease type II-like" evidence="8">
    <location>
        <begin position="1363"/>
        <end position="1454"/>
    </location>
</feature>
<dbReference type="InterPro" id="IPR041677">
    <property type="entry name" value="DNA2/NAM7_AAA_11"/>
</dbReference>
<dbReference type="PANTHER" id="PTHR43788:SF8">
    <property type="entry name" value="DNA-BINDING PROTEIN SMUBP-2"/>
    <property type="match status" value="1"/>
</dbReference>
<keyword evidence="3" id="KW-0378">Hydrolase</keyword>
<sequence>MNSQAARVIDLLTYIEEVEKLKRKPVYVVPSDFFASHQAELATLPELQLNMLESNGEVWLRIPRMQEIPAPVMPPKLMPWVTISKIHDKPPVLNGTRQIMKEDVNASPEQLENHPDIPPLFDWYLSFQWMPWRTAEKTRRKTIALYNRLFSLSRMLSTDGVENSMELVWGLGMASWEKPGSASKVEHPLITQACELRLNEKTFALEISPRRQVNAKMELDCYVDMGLGAVTVLENVWKGIQQSEHASPVNPFLPDTFEEVLKTAVAQLDSTGRYESYSGDYSLPTPGANLVVSRAWVVFARKRSVDIFLEDVRRLKSVLEGGAEVPAVIKEFVTEGDSVVRAPPEVAFRGLSSSASGQDVRDLYFPMPYNDEQVSIASKLENNSGVVVQGPPGTGKTHTIANIICHFLAQGKRVLVTSKGDTALSVLQEKLPERIRALSVGLLSNERDGMRQFEHSIAKIATEVSGIQPGEIQAKITACEEQLNELHARISAVDHAINQDASENMQKYQIHGKEFTPGELAKLVMEQMDDHQWFEDVPPAGTADNPPISETDVQLLRHARAQCKTDLHCVGVTLPALSALPTWEILSDLHRDIIRAKTIEKDVETGEIFPLKDSSVETFAAASALSPTLTKYIDVLRSVKAHPLGANLLPRLRKMPQDDVLIMELIEFNKRFRKLDDERKRFVAKAIDAPVDSEKNPDFLDALGRLEEGKSAFAFPFGKGDARKQIHEITVAGVKPADAAQWKLVRSAMEWRLAANQELARYGAIGVEFGLDSVSRQDLYAGVRSAAKQLGIVEAAHDVVFGVECGLFAGIERVFGARVATHLDGDREEASLLAVVDSLDSHLEKGRLGYAMGKVAEYAGLVNRAHGVFPCQLGNFLQERLGSPSEDDAILRTDWMSLLDELKRLTVLKPQLDIIETTCNVLRTGGAPVWAAKLRTVAPTSDFDPHLPTNWRDAWMWRIAHSLLERIDVHFKLRSRFDERRKLTAQLAKTYQDLVADRAWLGVYNNSPASIRQALQEYLTAIRAIGAGTGVRAERHRRNAQAAMQRAHAAVPCWILPQWRVSETMPATLGLFDLVIVDEASQSDIWAFPALLRGRKLLVVGDHKQVSPSVVGMTEKGFVDLGARCLKSQPHGSNMTPDKSIYDLACVVFAGNSVMLKEHFRCVSPIIEYSNREFYNGEIRPLRVPKSTERLDPPLIDVFVKGGQRKGDRNPLEAKAIVDEIMAILADDSLAGRTIGVVTLVGIDQAKLIHELITREIPPEAVIDRKITVGPPPSFQGRERDIMMVSTVLQPGDRSAANSLGQQQRFNVALSRARDRTYLFRSVEDGAFPPDSLTGRLLRHFRQPFMQDPKVTSVARDLCESGFERDMFDALTRPGFRVRPQVPCGGFRIDFVVEGSDGRRLAVECDGDQFHGPGQWSADMARQRVLERAGWVFWRCFASSFVRRRQEVLGDLFGTLHQLGIEPLGDTPQDNSVWVMSRTVDLQGLDAAEEITEESV</sequence>
<dbReference type="EMBL" id="QZCW01000001">
    <property type="protein sequence ID" value="MCW5320899.1"/>
    <property type="molecule type" value="Genomic_DNA"/>
</dbReference>
<evidence type="ECO:0000259" key="6">
    <source>
        <dbReference type="Pfam" id="PF13086"/>
    </source>
</evidence>
<dbReference type="Gene3D" id="3.40.50.300">
    <property type="entry name" value="P-loop containing nucleotide triphosphate hydrolases"/>
    <property type="match status" value="3"/>
</dbReference>
<dbReference type="InterPro" id="IPR049468">
    <property type="entry name" value="Restrct_endonuc-II-like_dom"/>
</dbReference>
<dbReference type="Proteomes" id="UP001208935">
    <property type="component" value="Unassembled WGS sequence"/>
</dbReference>
<protein>
    <submittedName>
        <fullName evidence="9">DUF559 domain-containing protein</fullName>
    </submittedName>
</protein>
<dbReference type="GeneID" id="77321325"/>
<organism evidence="9 10">
    <name type="scientific">Verminephrobacter aporrectodeae subsp. tuberculatae</name>
    <dbReference type="NCBI Taxonomy" id="1110392"/>
    <lineage>
        <taxon>Bacteria</taxon>
        <taxon>Pseudomonadati</taxon>
        <taxon>Pseudomonadota</taxon>
        <taxon>Betaproteobacteria</taxon>
        <taxon>Burkholderiales</taxon>
        <taxon>Comamonadaceae</taxon>
        <taxon>Verminephrobacter</taxon>
    </lineage>
</organism>
<feature type="domain" description="DNA2/NAM7 helicase helicase" evidence="6">
    <location>
        <begin position="369"/>
        <end position="506"/>
    </location>
</feature>
<dbReference type="InterPro" id="IPR041679">
    <property type="entry name" value="DNA2/NAM7-like_C"/>
</dbReference>
<gene>
    <name evidence="9" type="ORF">D5039_06905</name>
</gene>
<feature type="domain" description="DNA2/NAM7 helicase-like C-terminal" evidence="7">
    <location>
        <begin position="1151"/>
        <end position="1318"/>
    </location>
</feature>
<dbReference type="Pfam" id="PF13087">
    <property type="entry name" value="AAA_12"/>
    <property type="match status" value="1"/>
</dbReference>
<name>A0ABT3KSJ2_9BURK</name>
<dbReference type="Pfam" id="PF18741">
    <property type="entry name" value="MTES_1575"/>
    <property type="match status" value="1"/>
</dbReference>